<protein>
    <recommendedName>
        <fullName evidence="2">Acyl-CoA dehydrogenase/oxidase C-terminal domain-containing protein</fullName>
    </recommendedName>
</protein>
<accession>A0A133ULU4</accession>
<sequence length="91" mass="10559">MQILGGIGYTEIFPVERLLRDLRLGKIWTGSNEIMKLLVQHEAYKEFEESLEIGKDRNVEKDAIEIEKAAEKVYDVSDQKELFRKGKESSK</sequence>
<dbReference type="Pfam" id="PF00441">
    <property type="entry name" value="Acyl-CoA_dh_1"/>
    <property type="match status" value="1"/>
</dbReference>
<comment type="caution">
    <text evidence="3">The sequence shown here is derived from an EMBL/GenBank/DDBJ whole genome shotgun (WGS) entry which is preliminary data.</text>
</comment>
<proteinExistence type="predicted"/>
<name>A0A133ULU4_9EURY</name>
<reference evidence="3 4" key="1">
    <citation type="journal article" date="2016" name="Sci. Rep.">
        <title>Metabolic traits of an uncultured archaeal lineage -MSBL1- from brine pools of the Red Sea.</title>
        <authorList>
            <person name="Mwirichia R."/>
            <person name="Alam I."/>
            <person name="Rashid M."/>
            <person name="Vinu M."/>
            <person name="Ba-Alawi W."/>
            <person name="Anthony Kamau A."/>
            <person name="Kamanda Ngugi D."/>
            <person name="Goker M."/>
            <person name="Klenk H.P."/>
            <person name="Bajic V."/>
            <person name="Stingl U."/>
        </authorList>
    </citation>
    <scope>NUCLEOTIDE SEQUENCE [LARGE SCALE GENOMIC DNA]</scope>
    <source>
        <strain evidence="3">SCGC-AAA259I07</strain>
    </source>
</reference>
<keyword evidence="1" id="KW-0285">Flavoprotein</keyword>
<dbReference type="Proteomes" id="UP000070155">
    <property type="component" value="Unassembled WGS sequence"/>
</dbReference>
<evidence type="ECO:0000313" key="3">
    <source>
        <dbReference type="EMBL" id="KXA95195.1"/>
    </source>
</evidence>
<dbReference type="InterPro" id="IPR009075">
    <property type="entry name" value="AcylCo_DH/oxidase_C"/>
</dbReference>
<evidence type="ECO:0000259" key="2">
    <source>
        <dbReference type="Pfam" id="PF00441"/>
    </source>
</evidence>
<feature type="domain" description="Acyl-CoA dehydrogenase/oxidase C-terminal" evidence="2">
    <location>
        <begin position="1"/>
        <end position="41"/>
    </location>
</feature>
<dbReference type="SUPFAM" id="SSF47203">
    <property type="entry name" value="Acyl-CoA dehydrogenase C-terminal domain-like"/>
    <property type="match status" value="1"/>
</dbReference>
<dbReference type="Gene3D" id="1.20.140.10">
    <property type="entry name" value="Butyryl-CoA Dehydrogenase, subunit A, domain 3"/>
    <property type="match status" value="1"/>
</dbReference>
<dbReference type="InterPro" id="IPR036250">
    <property type="entry name" value="AcylCo_DH-like_C"/>
</dbReference>
<evidence type="ECO:0000256" key="1">
    <source>
        <dbReference type="ARBA" id="ARBA00022630"/>
    </source>
</evidence>
<dbReference type="EMBL" id="LHXQ01000012">
    <property type="protein sequence ID" value="KXA95195.1"/>
    <property type="molecule type" value="Genomic_DNA"/>
</dbReference>
<keyword evidence="4" id="KW-1185">Reference proteome</keyword>
<gene>
    <name evidence="3" type="ORF">AKJ36_01350</name>
</gene>
<dbReference type="GO" id="GO:0016627">
    <property type="term" value="F:oxidoreductase activity, acting on the CH-CH group of donors"/>
    <property type="evidence" value="ECO:0007669"/>
    <property type="project" value="InterPro"/>
</dbReference>
<organism evidence="3 4">
    <name type="scientific">candidate division MSBL1 archaeon SCGC-AAA259I07</name>
    <dbReference type="NCBI Taxonomy" id="1698266"/>
    <lineage>
        <taxon>Archaea</taxon>
        <taxon>Methanobacteriati</taxon>
        <taxon>Methanobacteriota</taxon>
        <taxon>candidate division MSBL1</taxon>
    </lineage>
</organism>
<evidence type="ECO:0000313" key="4">
    <source>
        <dbReference type="Proteomes" id="UP000070155"/>
    </source>
</evidence>
<dbReference type="AlphaFoldDB" id="A0A133ULU4"/>